<evidence type="ECO:0000256" key="4">
    <source>
        <dbReference type="ARBA" id="ARBA00022692"/>
    </source>
</evidence>
<keyword evidence="11" id="KW-1185">Reference proteome</keyword>
<comment type="similarity">
    <text evidence="2">Belongs to the PC-esterase family. CASD1 subfamily.</text>
</comment>
<evidence type="ECO:0000256" key="8">
    <source>
        <dbReference type="SAM" id="Phobius"/>
    </source>
</evidence>
<gene>
    <name evidence="10" type="ORF">MIMGU_mgv1a0247841mg</name>
</gene>
<evidence type="ECO:0000256" key="2">
    <source>
        <dbReference type="ARBA" id="ARBA00010666"/>
    </source>
</evidence>
<comment type="subcellular location">
    <subcellularLocation>
        <location evidence="1">Membrane</location>
        <topology evidence="1">Multi-pass membrane protein</topology>
    </subcellularLocation>
</comment>
<evidence type="ECO:0000313" key="10">
    <source>
        <dbReference type="EMBL" id="EYU33056.1"/>
    </source>
</evidence>
<keyword evidence="3" id="KW-0808">Transferase</keyword>
<keyword evidence="4 8" id="KW-0812">Transmembrane</keyword>
<dbReference type="PANTHER" id="PTHR13533:SF48">
    <property type="entry name" value="PROTEIN REDUCED WALL ACETYLATION 2"/>
    <property type="match status" value="1"/>
</dbReference>
<dbReference type="PANTHER" id="PTHR13533">
    <property type="entry name" value="N-ACETYLNEURAMINATE 9-O-ACETYLTRANSFERASE"/>
    <property type="match status" value="1"/>
</dbReference>
<dbReference type="Proteomes" id="UP000030748">
    <property type="component" value="Unassembled WGS sequence"/>
</dbReference>
<dbReference type="STRING" id="4155.A0A022QYP7"/>
<evidence type="ECO:0000313" key="11">
    <source>
        <dbReference type="Proteomes" id="UP000030748"/>
    </source>
</evidence>
<dbReference type="GO" id="GO:0045492">
    <property type="term" value="P:xylan biosynthetic process"/>
    <property type="evidence" value="ECO:0007669"/>
    <property type="project" value="UniProtKB-ARBA"/>
</dbReference>
<dbReference type="InterPro" id="IPR012419">
    <property type="entry name" value="Cas1_AcylTrans_dom"/>
</dbReference>
<evidence type="ECO:0000256" key="1">
    <source>
        <dbReference type="ARBA" id="ARBA00004141"/>
    </source>
</evidence>
<reference evidence="10 11" key="1">
    <citation type="journal article" date="2013" name="Proc. Natl. Acad. Sci. U.S.A.">
        <title>Fine-scale variation in meiotic recombination in Mimulus inferred from population shotgun sequencing.</title>
        <authorList>
            <person name="Hellsten U."/>
            <person name="Wright K.M."/>
            <person name="Jenkins J."/>
            <person name="Shu S."/>
            <person name="Yuan Y."/>
            <person name="Wessler S.R."/>
            <person name="Schmutz J."/>
            <person name="Willis J.H."/>
            <person name="Rokhsar D.S."/>
        </authorList>
    </citation>
    <scope>NUCLEOTIDE SEQUENCE [LARGE SCALE GENOMIC DNA]</scope>
    <source>
        <strain evidence="11">cv. DUN x IM62</strain>
    </source>
</reference>
<dbReference type="GO" id="GO:0016020">
    <property type="term" value="C:membrane"/>
    <property type="evidence" value="ECO:0007669"/>
    <property type="project" value="UniProtKB-SubCell"/>
</dbReference>
<feature type="transmembrane region" description="Helical" evidence="8">
    <location>
        <begin position="20"/>
        <end position="38"/>
    </location>
</feature>
<evidence type="ECO:0000256" key="6">
    <source>
        <dbReference type="ARBA" id="ARBA00023136"/>
    </source>
</evidence>
<feature type="transmembrane region" description="Helical" evidence="8">
    <location>
        <begin position="59"/>
        <end position="79"/>
    </location>
</feature>
<protein>
    <recommendedName>
        <fullName evidence="9">Cas1p 10 TM acyl transferase domain-containing protein</fullName>
    </recommendedName>
</protein>
<keyword evidence="5 8" id="KW-1133">Transmembrane helix</keyword>
<keyword evidence="6 8" id="KW-0472">Membrane</keyword>
<feature type="non-terminal residue" evidence="10">
    <location>
        <position position="1"/>
    </location>
</feature>
<sequence>SSVPNGQPKLLLSLIPNYPLLNFMLTASIYIAVSYRLFELTNTLKSAFVPTKDNKRLGHNLIAAVIIASILYILAVVLIKVPQMIVSF</sequence>
<evidence type="ECO:0000256" key="5">
    <source>
        <dbReference type="ARBA" id="ARBA00022989"/>
    </source>
</evidence>
<dbReference type="GO" id="GO:0005794">
    <property type="term" value="C:Golgi apparatus"/>
    <property type="evidence" value="ECO:0007669"/>
    <property type="project" value="UniProtKB-ARBA"/>
</dbReference>
<keyword evidence="7" id="KW-0325">Glycoprotein</keyword>
<feature type="domain" description="Cas1p 10 TM acyl transferase" evidence="9">
    <location>
        <begin position="11"/>
        <end position="56"/>
    </location>
</feature>
<evidence type="ECO:0000259" key="9">
    <source>
        <dbReference type="Pfam" id="PF07779"/>
    </source>
</evidence>
<dbReference type="GO" id="GO:0016740">
    <property type="term" value="F:transferase activity"/>
    <property type="evidence" value="ECO:0007669"/>
    <property type="project" value="UniProtKB-KW"/>
</dbReference>
<proteinExistence type="inferred from homology"/>
<accession>A0A022QYP7</accession>
<name>A0A022QYP7_ERYGU</name>
<dbReference type="AlphaFoldDB" id="A0A022QYP7"/>
<dbReference type="Pfam" id="PF07779">
    <property type="entry name" value="Cas1_AcylT"/>
    <property type="match status" value="1"/>
</dbReference>
<dbReference type="EMBL" id="KI630793">
    <property type="protein sequence ID" value="EYU33056.1"/>
    <property type="molecule type" value="Genomic_DNA"/>
</dbReference>
<organism evidence="10 11">
    <name type="scientific">Erythranthe guttata</name>
    <name type="common">Yellow monkey flower</name>
    <name type="synonym">Mimulus guttatus</name>
    <dbReference type="NCBI Taxonomy" id="4155"/>
    <lineage>
        <taxon>Eukaryota</taxon>
        <taxon>Viridiplantae</taxon>
        <taxon>Streptophyta</taxon>
        <taxon>Embryophyta</taxon>
        <taxon>Tracheophyta</taxon>
        <taxon>Spermatophyta</taxon>
        <taxon>Magnoliopsida</taxon>
        <taxon>eudicotyledons</taxon>
        <taxon>Gunneridae</taxon>
        <taxon>Pentapetalae</taxon>
        <taxon>asterids</taxon>
        <taxon>lamiids</taxon>
        <taxon>Lamiales</taxon>
        <taxon>Phrymaceae</taxon>
        <taxon>Erythranthe</taxon>
    </lineage>
</organism>
<evidence type="ECO:0000256" key="3">
    <source>
        <dbReference type="ARBA" id="ARBA00022679"/>
    </source>
</evidence>
<evidence type="ECO:0000256" key="7">
    <source>
        <dbReference type="ARBA" id="ARBA00023180"/>
    </source>
</evidence>